<dbReference type="PANTHER" id="PTHR42953:SF3">
    <property type="entry name" value="HIGH-AFFINITY ZINC UPTAKE SYSTEM PROTEIN ZNUA"/>
    <property type="match status" value="1"/>
</dbReference>
<dbReference type="PRINTS" id="PR00691">
    <property type="entry name" value="ADHESINB"/>
</dbReference>
<evidence type="ECO:0000256" key="6">
    <source>
        <dbReference type="ARBA" id="ARBA00023065"/>
    </source>
</evidence>
<evidence type="ECO:0000259" key="8">
    <source>
        <dbReference type="Pfam" id="PF09223"/>
    </source>
</evidence>
<keyword evidence="5" id="KW-0864">Zinc transport</keyword>
<evidence type="ECO:0000256" key="2">
    <source>
        <dbReference type="ARBA" id="ARBA00022448"/>
    </source>
</evidence>
<dbReference type="Pfam" id="PF09223">
    <property type="entry name" value="ZinT"/>
    <property type="match status" value="1"/>
</dbReference>
<evidence type="ECO:0000256" key="5">
    <source>
        <dbReference type="ARBA" id="ARBA00022906"/>
    </source>
</evidence>
<dbReference type="InterPro" id="IPR006129">
    <property type="entry name" value="AdhesinB"/>
</dbReference>
<accession>A0A940PCB4</accession>
<evidence type="ECO:0000313" key="9">
    <source>
        <dbReference type="EMBL" id="MBP1040866.1"/>
    </source>
</evidence>
<dbReference type="Gene3D" id="2.40.128.20">
    <property type="match status" value="1"/>
</dbReference>
<dbReference type="GO" id="GO:0008270">
    <property type="term" value="F:zinc ion binding"/>
    <property type="evidence" value="ECO:0007669"/>
    <property type="project" value="InterPro"/>
</dbReference>
<dbReference type="PROSITE" id="PS51257">
    <property type="entry name" value="PROKAR_LIPOPROTEIN"/>
    <property type="match status" value="1"/>
</dbReference>
<dbReference type="CDD" id="cd01017">
    <property type="entry name" value="AdcA"/>
    <property type="match status" value="1"/>
</dbReference>
<keyword evidence="2 7" id="KW-0813">Transport</keyword>
<reference evidence="9" key="1">
    <citation type="submission" date="2020-12" db="EMBL/GenBank/DDBJ databases">
        <title>Vagococcus allomyrinae sp. nov. and Enterococcus lavae sp. nov., isolated from the larvae of Allomyrina dichotoma.</title>
        <authorList>
            <person name="Lee S.D."/>
        </authorList>
    </citation>
    <scope>NUCLEOTIDE SEQUENCE</scope>
    <source>
        <strain evidence="9">BWB3-3</strain>
    </source>
</reference>
<dbReference type="InterPro" id="IPR012674">
    <property type="entry name" value="Calycin"/>
</dbReference>
<keyword evidence="3" id="KW-0732">Signal</keyword>
<comment type="caution">
    <text evidence="9">The sequence shown here is derived from an EMBL/GenBank/DDBJ whole genome shotgun (WGS) entry which is preliminary data.</text>
</comment>
<dbReference type="InterPro" id="IPR015304">
    <property type="entry name" value="ZinT_dom"/>
</dbReference>
<sequence>MKKLIKWGLGVVAISLLGACSTGDLKKETSSNGEIKVVTTFYPMYDFTKNIVGDEGDVSLMIPAGTEAHDYEPSAKELKKLQDADVFVYNNENMEVWVPSVANVLTEGGVTVIKATDNMVLLPGTEEEHDHAEEDHSHEGHSHELDPHVWLAPSLAIKEVSEIRDQLIAAYPEKEVIFTKNAAAYLTKLTNLDQLFKDTLSGASQKSFVTQHAAFGYLALEYGLKQVPIAGLSPSEEPSAARLAELKDYVEDNDVTYIYFEENATDTIARTLAEEAKVELLVLNPLEGLTEEQMAAGADYVSIMKENLASLSKTINSGTSSKLDSAEETEKTVYNGYFTDGQVKNRELADWAGQWQSVFPYVLDNTLDPVFEYKAKLNKDMTAEDYKEYYKTGYDTKIDQLKITGSSMTFIDDHGKSISSEYKYVGYKILEYEKGNRGVRYCFEAVDPSSGAYRTVQFSDHTIEPSKSAHFHLYFGNQSQEELLQELTNWPTYYPSELSGFEVAQEMMAH</sequence>
<dbReference type="PANTHER" id="PTHR42953">
    <property type="entry name" value="HIGH-AFFINITY ZINC UPTAKE SYSTEM PROTEIN ZNUA-RELATED"/>
    <property type="match status" value="1"/>
</dbReference>
<evidence type="ECO:0000256" key="3">
    <source>
        <dbReference type="ARBA" id="ARBA00022729"/>
    </source>
</evidence>
<dbReference type="SUPFAM" id="SSF53807">
    <property type="entry name" value="Helical backbone' metal receptor"/>
    <property type="match status" value="1"/>
</dbReference>
<feature type="domain" description="ZinT" evidence="8">
    <location>
        <begin position="330"/>
        <end position="510"/>
    </location>
</feature>
<evidence type="ECO:0000313" key="10">
    <source>
        <dbReference type="Proteomes" id="UP000674938"/>
    </source>
</evidence>
<dbReference type="Pfam" id="PF01297">
    <property type="entry name" value="ZnuA"/>
    <property type="match status" value="1"/>
</dbReference>
<dbReference type="InterPro" id="IPR006128">
    <property type="entry name" value="Lipoprotein_PsaA-like"/>
</dbReference>
<dbReference type="RefSeq" id="WP_209526340.1">
    <property type="nucleotide sequence ID" value="NZ_JAEEGA010000004.1"/>
</dbReference>
<keyword evidence="6" id="KW-0406">Ion transport</keyword>
<dbReference type="PRINTS" id="PR00690">
    <property type="entry name" value="ADHESNFAMILY"/>
</dbReference>
<dbReference type="Gene3D" id="3.40.50.1980">
    <property type="entry name" value="Nitrogenase molybdenum iron protein domain"/>
    <property type="match status" value="2"/>
</dbReference>
<dbReference type="SUPFAM" id="SSF50814">
    <property type="entry name" value="Lipocalins"/>
    <property type="match status" value="1"/>
</dbReference>
<name>A0A940PCB4_9ENTE</name>
<proteinExistence type="inferred from homology"/>
<comment type="similarity">
    <text evidence="1 7">Belongs to the bacterial solute-binding protein 9 family.</text>
</comment>
<dbReference type="EMBL" id="JAEEGA010000004">
    <property type="protein sequence ID" value="MBP1040866.1"/>
    <property type="molecule type" value="Genomic_DNA"/>
</dbReference>
<keyword evidence="4" id="KW-0862">Zinc</keyword>
<protein>
    <submittedName>
        <fullName evidence="9">Zinc ABC transporter substrate-binding protein AdcA</fullName>
    </submittedName>
</protein>
<evidence type="ECO:0000256" key="7">
    <source>
        <dbReference type="RuleBase" id="RU003512"/>
    </source>
</evidence>
<dbReference type="InterPro" id="IPR050492">
    <property type="entry name" value="Bact_metal-bind_prot9"/>
</dbReference>
<evidence type="ECO:0000256" key="1">
    <source>
        <dbReference type="ARBA" id="ARBA00011028"/>
    </source>
</evidence>
<organism evidence="9 10">
    <name type="scientific">Vagococcus allomyrinae</name>
    <dbReference type="NCBI Taxonomy" id="2794353"/>
    <lineage>
        <taxon>Bacteria</taxon>
        <taxon>Bacillati</taxon>
        <taxon>Bacillota</taxon>
        <taxon>Bacilli</taxon>
        <taxon>Lactobacillales</taxon>
        <taxon>Enterococcaceae</taxon>
        <taxon>Vagococcus</taxon>
    </lineage>
</organism>
<dbReference type="GO" id="GO:0006829">
    <property type="term" value="P:zinc ion transport"/>
    <property type="evidence" value="ECO:0007669"/>
    <property type="project" value="UniProtKB-KW"/>
</dbReference>
<dbReference type="Proteomes" id="UP000674938">
    <property type="component" value="Unassembled WGS sequence"/>
</dbReference>
<gene>
    <name evidence="9" type="ORF">I6N95_07600</name>
</gene>
<dbReference type="InterPro" id="IPR006127">
    <property type="entry name" value="ZnuA-like"/>
</dbReference>
<evidence type="ECO:0000256" key="4">
    <source>
        <dbReference type="ARBA" id="ARBA00022833"/>
    </source>
</evidence>
<dbReference type="GO" id="GO:0007155">
    <property type="term" value="P:cell adhesion"/>
    <property type="evidence" value="ECO:0007669"/>
    <property type="project" value="InterPro"/>
</dbReference>
<dbReference type="AlphaFoldDB" id="A0A940PCB4"/>
<keyword evidence="10" id="KW-1185">Reference proteome</keyword>